<proteinExistence type="inferred from homology"/>
<dbReference type="EMBL" id="RCZC01000002">
    <property type="protein sequence ID" value="TPG55017.1"/>
    <property type="molecule type" value="Genomic_DNA"/>
</dbReference>
<organism evidence="7 8">
    <name type="scientific">Sphingomonas glacialis</name>
    <dbReference type="NCBI Taxonomy" id="658225"/>
    <lineage>
        <taxon>Bacteria</taxon>
        <taxon>Pseudomonadati</taxon>
        <taxon>Pseudomonadota</taxon>
        <taxon>Alphaproteobacteria</taxon>
        <taxon>Sphingomonadales</taxon>
        <taxon>Sphingomonadaceae</taxon>
        <taxon>Sphingomonas</taxon>
    </lineage>
</organism>
<dbReference type="RefSeq" id="WP_140850153.1">
    <property type="nucleotide sequence ID" value="NZ_RCZC01000002.1"/>
</dbReference>
<keyword evidence="1" id="KW-0521">NADP</keyword>
<dbReference type="GO" id="GO:0016618">
    <property type="term" value="F:hydroxypyruvate reductase [NAD(P)H] activity"/>
    <property type="evidence" value="ECO:0007669"/>
    <property type="project" value="TreeGrafter"/>
</dbReference>
<dbReference type="Proteomes" id="UP000319931">
    <property type="component" value="Unassembled WGS sequence"/>
</dbReference>
<dbReference type="GO" id="GO:0030267">
    <property type="term" value="F:glyoxylate reductase (NADPH) activity"/>
    <property type="evidence" value="ECO:0007669"/>
    <property type="project" value="TreeGrafter"/>
</dbReference>
<keyword evidence="3" id="KW-0520">NAD</keyword>
<reference evidence="7 8" key="1">
    <citation type="journal article" date="2019" name="Environ. Microbiol.">
        <title>Species interactions and distinct microbial communities in high Arctic permafrost affected cryosols are associated with the CH4 and CO2 gas fluxes.</title>
        <authorList>
            <person name="Altshuler I."/>
            <person name="Hamel J."/>
            <person name="Turney S."/>
            <person name="Magnuson E."/>
            <person name="Levesque R."/>
            <person name="Greer C."/>
            <person name="Whyte L.G."/>
        </authorList>
    </citation>
    <scope>NUCLEOTIDE SEQUENCE [LARGE SCALE GENOMIC DNA]</scope>
    <source>
        <strain evidence="7 8">E6.1</strain>
    </source>
</reference>
<dbReference type="InterPro" id="IPR006139">
    <property type="entry name" value="D-isomer_2_OHA_DH_cat_dom"/>
</dbReference>
<evidence type="ECO:0000256" key="4">
    <source>
        <dbReference type="RuleBase" id="RU003719"/>
    </source>
</evidence>
<dbReference type="PANTHER" id="PTHR10996">
    <property type="entry name" value="2-HYDROXYACID DEHYDROGENASE-RELATED"/>
    <property type="match status" value="1"/>
</dbReference>
<dbReference type="InterPro" id="IPR036291">
    <property type="entry name" value="NAD(P)-bd_dom_sf"/>
</dbReference>
<dbReference type="SUPFAM" id="SSF52283">
    <property type="entry name" value="Formate/glycerate dehydrogenase catalytic domain-like"/>
    <property type="match status" value="1"/>
</dbReference>
<evidence type="ECO:0000259" key="5">
    <source>
        <dbReference type="Pfam" id="PF00389"/>
    </source>
</evidence>
<evidence type="ECO:0000256" key="2">
    <source>
        <dbReference type="ARBA" id="ARBA00023002"/>
    </source>
</evidence>
<keyword evidence="2 4" id="KW-0560">Oxidoreductase</keyword>
<gene>
    <name evidence="7" type="ORF">EAH76_10595</name>
</gene>
<evidence type="ECO:0000313" key="7">
    <source>
        <dbReference type="EMBL" id="TPG55017.1"/>
    </source>
</evidence>
<dbReference type="FunFam" id="3.40.50.720:FF:000213">
    <property type="entry name" value="Putative 2-hydroxyacid dehydrogenase"/>
    <property type="match status" value="1"/>
</dbReference>
<name>A0A502FZE2_9SPHN</name>
<dbReference type="InterPro" id="IPR006140">
    <property type="entry name" value="D-isomer_DH_NAD-bd"/>
</dbReference>
<dbReference type="GO" id="GO:0005829">
    <property type="term" value="C:cytosol"/>
    <property type="evidence" value="ECO:0007669"/>
    <property type="project" value="TreeGrafter"/>
</dbReference>
<dbReference type="GO" id="GO:0051287">
    <property type="term" value="F:NAD binding"/>
    <property type="evidence" value="ECO:0007669"/>
    <property type="project" value="InterPro"/>
</dbReference>
<dbReference type="SUPFAM" id="SSF51735">
    <property type="entry name" value="NAD(P)-binding Rossmann-fold domains"/>
    <property type="match status" value="1"/>
</dbReference>
<dbReference type="Gene3D" id="3.40.50.720">
    <property type="entry name" value="NAD(P)-binding Rossmann-like Domain"/>
    <property type="match status" value="2"/>
</dbReference>
<evidence type="ECO:0000259" key="6">
    <source>
        <dbReference type="Pfam" id="PF02826"/>
    </source>
</evidence>
<protein>
    <submittedName>
        <fullName evidence="7">2-hydroxyacid dehydrogenase</fullName>
    </submittedName>
</protein>
<sequence length="320" mass="33705">MTRPEILVTSPMHAAALGKMAETFTVHRLWEQPDPAAFLQSHGARIRGVATSTLYGRIDDALFARLPALEIVASFGVGYDNVDVAAAAARGIVVTNTPGVLDAEVADFAIGLLLATIRRLPQADRFLRAGQWPDGAFALSPTLRGRTVGILGLGGIGKQIARRLEGFDVAIAYHGRTKQAAVRYPWYASPLELAQACDTLIAIVPGGAATRHIVNAEVLAALGANGVLVNVARGSVVDEDALIAALQDRTILAAGLDVYEDEPHVPPALLDLPNAVVMPHIASASEATRSAMARLVADNLIAWFAEGRPLTAVPETPVAK</sequence>
<keyword evidence="8" id="KW-1185">Reference proteome</keyword>
<accession>A0A502FZE2</accession>
<dbReference type="CDD" id="cd12156">
    <property type="entry name" value="HPPR"/>
    <property type="match status" value="1"/>
</dbReference>
<evidence type="ECO:0000256" key="3">
    <source>
        <dbReference type="ARBA" id="ARBA00023027"/>
    </source>
</evidence>
<dbReference type="AlphaFoldDB" id="A0A502FZE2"/>
<dbReference type="Pfam" id="PF00389">
    <property type="entry name" value="2-Hacid_dh"/>
    <property type="match status" value="1"/>
</dbReference>
<comment type="similarity">
    <text evidence="4">Belongs to the D-isomer specific 2-hydroxyacid dehydrogenase family.</text>
</comment>
<evidence type="ECO:0000313" key="8">
    <source>
        <dbReference type="Proteomes" id="UP000319931"/>
    </source>
</evidence>
<comment type="caution">
    <text evidence="7">The sequence shown here is derived from an EMBL/GenBank/DDBJ whole genome shotgun (WGS) entry which is preliminary data.</text>
</comment>
<dbReference type="Pfam" id="PF02826">
    <property type="entry name" value="2-Hacid_dh_C"/>
    <property type="match status" value="1"/>
</dbReference>
<evidence type="ECO:0000256" key="1">
    <source>
        <dbReference type="ARBA" id="ARBA00022857"/>
    </source>
</evidence>
<feature type="domain" description="D-isomer specific 2-hydroxyacid dehydrogenase catalytic" evidence="5">
    <location>
        <begin position="6"/>
        <end position="313"/>
    </location>
</feature>
<dbReference type="PANTHER" id="PTHR10996:SF178">
    <property type="entry name" value="2-HYDROXYACID DEHYDROGENASE YGL185C-RELATED"/>
    <property type="match status" value="1"/>
</dbReference>
<dbReference type="InterPro" id="IPR050223">
    <property type="entry name" value="D-isomer_2-hydroxyacid_DH"/>
</dbReference>
<feature type="domain" description="D-isomer specific 2-hydroxyacid dehydrogenase NAD-binding" evidence="6">
    <location>
        <begin position="110"/>
        <end position="282"/>
    </location>
</feature>
<dbReference type="OrthoDB" id="9793626at2"/>